<evidence type="ECO:0000256" key="1">
    <source>
        <dbReference type="ARBA" id="ARBA00022729"/>
    </source>
</evidence>
<evidence type="ECO:0008006" key="4">
    <source>
        <dbReference type="Google" id="ProtNLM"/>
    </source>
</evidence>
<dbReference type="InterPro" id="IPR029050">
    <property type="entry name" value="Immunoprotect_excell_Ig-like"/>
</dbReference>
<organism evidence="2 3">
    <name type="scientific">Sphaerisporangium aureirubrum</name>
    <dbReference type="NCBI Taxonomy" id="1544736"/>
    <lineage>
        <taxon>Bacteria</taxon>
        <taxon>Bacillati</taxon>
        <taxon>Actinomycetota</taxon>
        <taxon>Actinomycetes</taxon>
        <taxon>Streptosporangiales</taxon>
        <taxon>Streptosporangiaceae</taxon>
        <taxon>Sphaerisporangium</taxon>
    </lineage>
</organism>
<accession>A0ABW1NWV8</accession>
<gene>
    <name evidence="2" type="ORF">ACFP1K_37095</name>
</gene>
<dbReference type="RefSeq" id="WP_380762398.1">
    <property type="nucleotide sequence ID" value="NZ_JBHSRF010000102.1"/>
</dbReference>
<reference evidence="3" key="1">
    <citation type="journal article" date="2019" name="Int. J. Syst. Evol. Microbiol.">
        <title>The Global Catalogue of Microorganisms (GCM) 10K type strain sequencing project: providing services to taxonomists for standard genome sequencing and annotation.</title>
        <authorList>
            <consortium name="The Broad Institute Genomics Platform"/>
            <consortium name="The Broad Institute Genome Sequencing Center for Infectious Disease"/>
            <person name="Wu L."/>
            <person name="Ma J."/>
        </authorList>
    </citation>
    <scope>NUCLEOTIDE SEQUENCE [LARGE SCALE GENOMIC DNA]</scope>
    <source>
        <strain evidence="3">JCM 30346</strain>
    </source>
</reference>
<sequence>MRRAILTALTGAVLLTAIIVIQRATPDVDRLYAPIASRGRLGEQVNTTAFQFRVDRVQVAGSVRMMDEIGLLGKPRGTGGVWVVVWATIAATSEAVLVQGTRLRAADGTEYQANTSIFYTLEKTPLQPGIPMYGPMLFEIPKDRLAGMWLAVRRYSGGARALDTLGPAVDVDLGLSAAYAARLVASAPPSLTVGMVRAL</sequence>
<comment type="caution">
    <text evidence="2">The sequence shown here is derived from an EMBL/GenBank/DDBJ whole genome shotgun (WGS) entry which is preliminary data.</text>
</comment>
<dbReference type="Proteomes" id="UP001596137">
    <property type="component" value="Unassembled WGS sequence"/>
</dbReference>
<keyword evidence="1" id="KW-0732">Signal</keyword>
<evidence type="ECO:0000313" key="2">
    <source>
        <dbReference type="EMBL" id="MFC6086832.1"/>
    </source>
</evidence>
<dbReference type="EMBL" id="JBHSRF010000102">
    <property type="protein sequence ID" value="MFC6086832.1"/>
    <property type="molecule type" value="Genomic_DNA"/>
</dbReference>
<protein>
    <recommendedName>
        <fullName evidence="4">DUF4352 domain-containing protein</fullName>
    </recommendedName>
</protein>
<evidence type="ECO:0000313" key="3">
    <source>
        <dbReference type="Proteomes" id="UP001596137"/>
    </source>
</evidence>
<name>A0ABW1NWV8_9ACTN</name>
<proteinExistence type="predicted"/>
<keyword evidence="3" id="KW-1185">Reference proteome</keyword>
<dbReference type="Gene3D" id="2.60.40.1240">
    <property type="match status" value="1"/>
</dbReference>